<dbReference type="RefSeq" id="WP_036746279.1">
    <property type="nucleotide sequence ID" value="NZ_BAWW01000013.1"/>
</dbReference>
<evidence type="ECO:0000313" key="4">
    <source>
        <dbReference type="Proteomes" id="UP000031307"/>
    </source>
</evidence>
<name>A0A0C1EPP4_9BACT</name>
<proteinExistence type="predicted"/>
<evidence type="ECO:0000313" key="3">
    <source>
        <dbReference type="EMBL" id="KIA78209.1"/>
    </source>
</evidence>
<evidence type="ECO:0000256" key="1">
    <source>
        <dbReference type="SAM" id="Phobius"/>
    </source>
</evidence>
<keyword evidence="1" id="KW-0472">Membrane</keyword>
<dbReference type="AlphaFoldDB" id="A0A0C1EPP4"/>
<protein>
    <recommendedName>
        <fullName evidence="2">Inner membrane protein YgaP-like transmembrane domain-containing protein</fullName>
    </recommendedName>
</protein>
<dbReference type="InterPro" id="IPR021309">
    <property type="entry name" value="YgaP-like_TM"/>
</dbReference>
<dbReference type="Pfam" id="PF11127">
    <property type="entry name" value="YgaP-like_TM"/>
    <property type="match status" value="1"/>
</dbReference>
<keyword evidence="1" id="KW-1133">Transmembrane helix</keyword>
<feature type="transmembrane region" description="Helical" evidence="1">
    <location>
        <begin position="12"/>
        <end position="28"/>
    </location>
</feature>
<comment type="caution">
    <text evidence="3">The sequence shown here is derived from an EMBL/GenBank/DDBJ whole genome shotgun (WGS) entry which is preliminary data.</text>
</comment>
<reference evidence="3 4" key="1">
    <citation type="journal article" date="2014" name="Mol. Biol. Evol.">
        <title>Massive expansion of Ubiquitination-related gene families within the Chlamydiae.</title>
        <authorList>
            <person name="Domman D."/>
            <person name="Collingro A."/>
            <person name="Lagkouvardos I."/>
            <person name="Gehre L."/>
            <person name="Weinmaier T."/>
            <person name="Rattei T."/>
            <person name="Subtil A."/>
            <person name="Horn M."/>
        </authorList>
    </citation>
    <scope>NUCLEOTIDE SEQUENCE [LARGE SCALE GENOMIC DNA]</scope>
    <source>
        <strain evidence="3 4">OEW1</strain>
    </source>
</reference>
<dbReference type="Proteomes" id="UP000031307">
    <property type="component" value="Unassembled WGS sequence"/>
</dbReference>
<organism evidence="3 4">
    <name type="scientific">Parachlamydia acanthamoebae</name>
    <dbReference type="NCBI Taxonomy" id="83552"/>
    <lineage>
        <taxon>Bacteria</taxon>
        <taxon>Pseudomonadati</taxon>
        <taxon>Chlamydiota</taxon>
        <taxon>Chlamydiia</taxon>
        <taxon>Parachlamydiales</taxon>
        <taxon>Parachlamydiaceae</taxon>
        <taxon>Parachlamydia</taxon>
    </lineage>
</organism>
<evidence type="ECO:0000259" key="2">
    <source>
        <dbReference type="Pfam" id="PF11127"/>
    </source>
</evidence>
<dbReference type="EMBL" id="JSAM01000031">
    <property type="protein sequence ID" value="KIA78209.1"/>
    <property type="molecule type" value="Genomic_DNA"/>
</dbReference>
<keyword evidence="1" id="KW-0812">Transmembrane</keyword>
<sequence length="69" mass="8051">MFKKNIGTTDRLLRLSFGVVLLALAWWWSSWILLACALFCFYEALASWCVYYQLIGKNSCPISPDKRDR</sequence>
<feature type="transmembrane region" description="Helical" evidence="1">
    <location>
        <begin position="34"/>
        <end position="54"/>
    </location>
</feature>
<feature type="domain" description="Inner membrane protein YgaP-like transmembrane" evidence="2">
    <location>
        <begin position="3"/>
        <end position="61"/>
    </location>
</feature>
<gene>
    <name evidence="3" type="ORF">DB43_EL00200</name>
</gene>
<accession>A0A0C1EPP4</accession>